<gene>
    <name evidence="13" type="ORF">EJA03_17620</name>
</gene>
<dbReference type="InterPro" id="IPR001544">
    <property type="entry name" value="Aminotrans_IV"/>
</dbReference>
<dbReference type="InterPro" id="IPR036038">
    <property type="entry name" value="Aminotransferase-like"/>
</dbReference>
<dbReference type="CDD" id="cd01559">
    <property type="entry name" value="ADCL_like"/>
    <property type="match status" value="1"/>
</dbReference>
<evidence type="ECO:0000256" key="10">
    <source>
        <dbReference type="ARBA" id="ARBA00054027"/>
    </source>
</evidence>
<dbReference type="Gene3D" id="3.20.10.10">
    <property type="entry name" value="D-amino Acid Aminotransferase, subunit A, domain 2"/>
    <property type="match status" value="1"/>
</dbReference>
<dbReference type="InterPro" id="IPR017824">
    <property type="entry name" value="Aminodeoxychorismate_lyase_IV"/>
</dbReference>
<comment type="catalytic activity">
    <reaction evidence="9">
        <text>4-amino-4-deoxychorismate = 4-aminobenzoate + pyruvate + H(+)</text>
        <dbReference type="Rhea" id="RHEA:16201"/>
        <dbReference type="ChEBI" id="CHEBI:15361"/>
        <dbReference type="ChEBI" id="CHEBI:15378"/>
        <dbReference type="ChEBI" id="CHEBI:17836"/>
        <dbReference type="ChEBI" id="CHEBI:58406"/>
        <dbReference type="EC" id="4.1.3.38"/>
    </reaction>
</comment>
<evidence type="ECO:0000256" key="11">
    <source>
        <dbReference type="ARBA" id="ARBA00069174"/>
    </source>
</evidence>
<dbReference type="Gene3D" id="3.30.470.10">
    <property type="match status" value="1"/>
</dbReference>
<dbReference type="FunFam" id="3.20.10.10:FF:000002">
    <property type="entry name" value="D-alanine aminotransferase"/>
    <property type="match status" value="1"/>
</dbReference>
<dbReference type="InterPro" id="IPR043131">
    <property type="entry name" value="BCAT-like_N"/>
</dbReference>
<dbReference type="OrthoDB" id="9805628at2"/>
<keyword evidence="14" id="KW-1185">Reference proteome</keyword>
<dbReference type="GO" id="GO:0030170">
    <property type="term" value="F:pyridoxal phosphate binding"/>
    <property type="evidence" value="ECO:0007669"/>
    <property type="project" value="InterPro"/>
</dbReference>
<evidence type="ECO:0000256" key="12">
    <source>
        <dbReference type="NCBIfam" id="TIGR03461"/>
    </source>
</evidence>
<dbReference type="GO" id="GO:0005829">
    <property type="term" value="C:cytosol"/>
    <property type="evidence" value="ECO:0007669"/>
    <property type="project" value="TreeGrafter"/>
</dbReference>
<comment type="similarity">
    <text evidence="2">Belongs to the class-IV pyridoxal-phosphate-dependent aminotransferase family.</text>
</comment>
<evidence type="ECO:0000256" key="7">
    <source>
        <dbReference type="ARBA" id="ARBA00035633"/>
    </source>
</evidence>
<reference evidence="13 14" key="1">
    <citation type="submission" date="2018-12" db="EMBL/GenBank/DDBJ databases">
        <title>Genomic taxonomy of the Vibrionaceae family.</title>
        <authorList>
            <person name="Gomez-Gil B."/>
            <person name="Enciso-Ibarra K."/>
        </authorList>
    </citation>
    <scope>NUCLEOTIDE SEQUENCE [LARGE SCALE GENOMIC DNA]</scope>
    <source>
        <strain evidence="13 14">CAIM 594</strain>
    </source>
</reference>
<evidence type="ECO:0000313" key="13">
    <source>
        <dbReference type="EMBL" id="RSD29732.1"/>
    </source>
</evidence>
<dbReference type="NCBIfam" id="NF004761">
    <property type="entry name" value="PRK06092.1"/>
    <property type="match status" value="1"/>
</dbReference>
<evidence type="ECO:0000256" key="6">
    <source>
        <dbReference type="ARBA" id="ARBA00023239"/>
    </source>
</evidence>
<name>A0A3R9G0Z0_9VIBR</name>
<dbReference type="PANTHER" id="PTHR42743">
    <property type="entry name" value="AMINO-ACID AMINOTRANSFERASE"/>
    <property type="match status" value="1"/>
</dbReference>
<comment type="cofactor">
    <cofactor evidence="1">
        <name>pyridoxal 5'-phosphate</name>
        <dbReference type="ChEBI" id="CHEBI:597326"/>
    </cofactor>
</comment>
<dbReference type="GO" id="GO:0008153">
    <property type="term" value="P:4-aminobenzoate biosynthetic process"/>
    <property type="evidence" value="ECO:0007669"/>
    <property type="project" value="UniProtKB-UniRule"/>
</dbReference>
<comment type="caution">
    <text evidence="13">The sequence shown here is derived from an EMBL/GenBank/DDBJ whole genome shotgun (WGS) entry which is preliminary data.</text>
</comment>
<dbReference type="InterPro" id="IPR050571">
    <property type="entry name" value="Class-IV_PLP-Dep_Aminotrnsfr"/>
</dbReference>
<evidence type="ECO:0000256" key="9">
    <source>
        <dbReference type="ARBA" id="ARBA00049529"/>
    </source>
</evidence>
<proteinExistence type="inferred from homology"/>
<accession>A0A3R9G0Z0</accession>
<dbReference type="Proteomes" id="UP000269041">
    <property type="component" value="Unassembled WGS sequence"/>
</dbReference>
<dbReference type="PANTHER" id="PTHR42743:SF2">
    <property type="entry name" value="AMINODEOXYCHORISMATE LYASE"/>
    <property type="match status" value="1"/>
</dbReference>
<evidence type="ECO:0000256" key="8">
    <source>
        <dbReference type="ARBA" id="ARBA00035676"/>
    </source>
</evidence>
<dbReference type="InterPro" id="IPR043132">
    <property type="entry name" value="BCAT-like_C"/>
</dbReference>
<organism evidence="13 14">
    <name type="scientific">Vibrio pectenicida</name>
    <dbReference type="NCBI Taxonomy" id="62763"/>
    <lineage>
        <taxon>Bacteria</taxon>
        <taxon>Pseudomonadati</taxon>
        <taxon>Pseudomonadota</taxon>
        <taxon>Gammaproteobacteria</taxon>
        <taxon>Vibrionales</taxon>
        <taxon>Vibrionaceae</taxon>
        <taxon>Vibrio</taxon>
    </lineage>
</organism>
<protein>
    <recommendedName>
        <fullName evidence="11 12">Aminodeoxychorismate lyase</fullName>
        <ecNumber evidence="8 12">4.1.3.38</ecNumber>
    </recommendedName>
</protein>
<sequence length="267" mass="29937">MYWVNGQATDMISLRDRSFQYGDGCFTTMLIKDSQVQHWDKHKARMQSCLELLGITPPNWQQVESWLRKAIIADAKSGLKLHISRGEGGRGYSPNHVMSPSITINAFNYPVHYERWLIEGIRLGICTLRLGLNPLLAGHKHNNRLEQVLLKAEMEQEGFPDGIALDINNNVIETTSANIFWVKKGVIYTPDLSNAGVKGVMQRVIIDFASKNRIDVKIGQYSLEELFNADEVFVSNSLLGVAPVGSVGEKIYCKGSITKQIQEMVNS</sequence>
<keyword evidence="5" id="KW-0289">Folate biosynthesis</keyword>
<evidence type="ECO:0000256" key="2">
    <source>
        <dbReference type="ARBA" id="ARBA00009320"/>
    </source>
</evidence>
<comment type="function">
    <text evidence="10">Involved in the biosynthesis of p-aminobenzoate (PABA), a precursor of tetrahydrofolate. Converts 4-amino-4-deoxychorismate into 4-aminobenzoate (PABA) and pyruvate.</text>
</comment>
<keyword evidence="4" id="KW-0663">Pyridoxal phosphate</keyword>
<dbReference type="EMBL" id="RSFA01000114">
    <property type="protein sequence ID" value="RSD29732.1"/>
    <property type="molecule type" value="Genomic_DNA"/>
</dbReference>
<dbReference type="EC" id="4.1.3.38" evidence="8 12"/>
<evidence type="ECO:0000256" key="1">
    <source>
        <dbReference type="ARBA" id="ARBA00001933"/>
    </source>
</evidence>
<comment type="subunit">
    <text evidence="3">Homodimer.</text>
</comment>
<dbReference type="NCBIfam" id="TIGR03461">
    <property type="entry name" value="pabC_Proteo"/>
    <property type="match status" value="1"/>
</dbReference>
<evidence type="ECO:0000256" key="3">
    <source>
        <dbReference type="ARBA" id="ARBA00011738"/>
    </source>
</evidence>
<evidence type="ECO:0000313" key="14">
    <source>
        <dbReference type="Proteomes" id="UP000269041"/>
    </source>
</evidence>
<dbReference type="RefSeq" id="WP_125323050.1">
    <property type="nucleotide sequence ID" value="NZ_AP024889.1"/>
</dbReference>
<dbReference type="Pfam" id="PF01063">
    <property type="entry name" value="Aminotran_4"/>
    <property type="match status" value="1"/>
</dbReference>
<dbReference type="AlphaFoldDB" id="A0A3R9G0Z0"/>
<keyword evidence="6 13" id="KW-0456">Lyase</keyword>
<evidence type="ECO:0000256" key="4">
    <source>
        <dbReference type="ARBA" id="ARBA00022898"/>
    </source>
</evidence>
<dbReference type="GO" id="GO:0008696">
    <property type="term" value="F:4-amino-4-deoxychorismate lyase activity"/>
    <property type="evidence" value="ECO:0007669"/>
    <property type="project" value="UniProtKB-UniRule"/>
</dbReference>
<comment type="pathway">
    <text evidence="7">Cofactor biosynthesis; tetrahydrofolate biosynthesis; 4-aminobenzoate from chorismate: step 2/2.</text>
</comment>
<evidence type="ECO:0000256" key="5">
    <source>
        <dbReference type="ARBA" id="ARBA00022909"/>
    </source>
</evidence>
<dbReference type="SUPFAM" id="SSF56752">
    <property type="entry name" value="D-aminoacid aminotransferase-like PLP-dependent enzymes"/>
    <property type="match status" value="1"/>
</dbReference>
<dbReference type="GO" id="GO:0046656">
    <property type="term" value="P:folic acid biosynthetic process"/>
    <property type="evidence" value="ECO:0007669"/>
    <property type="project" value="UniProtKB-KW"/>
</dbReference>